<accession>A0ABW5NZE3</accession>
<comment type="caution">
    <text evidence="2">The sequence shown here is derived from an EMBL/GenBank/DDBJ whole genome shotgun (WGS) entry which is preliminary data.</text>
</comment>
<dbReference type="RefSeq" id="WP_379821966.1">
    <property type="nucleotide sequence ID" value="NZ_JBHUMD010000027.1"/>
</dbReference>
<dbReference type="InterPro" id="IPR032710">
    <property type="entry name" value="NTF2-like_dom_sf"/>
</dbReference>
<evidence type="ECO:0000313" key="2">
    <source>
        <dbReference type="EMBL" id="MFD2603262.1"/>
    </source>
</evidence>
<dbReference type="Pfam" id="PF14534">
    <property type="entry name" value="DUF4440"/>
    <property type="match status" value="1"/>
</dbReference>
<dbReference type="Gene3D" id="3.10.450.50">
    <property type="match status" value="1"/>
</dbReference>
<evidence type="ECO:0000313" key="3">
    <source>
        <dbReference type="Proteomes" id="UP001597480"/>
    </source>
</evidence>
<gene>
    <name evidence="2" type="ORF">ACFSR3_14460</name>
</gene>
<name>A0ABW5NZE3_9FLAO</name>
<keyword evidence="3" id="KW-1185">Reference proteome</keyword>
<dbReference type="SUPFAM" id="SSF54427">
    <property type="entry name" value="NTF2-like"/>
    <property type="match status" value="1"/>
</dbReference>
<evidence type="ECO:0000259" key="1">
    <source>
        <dbReference type="Pfam" id="PF14534"/>
    </source>
</evidence>
<protein>
    <submittedName>
        <fullName evidence="2">Nuclear transport factor 2 family protein</fullName>
    </submittedName>
</protein>
<organism evidence="2 3">
    <name type="scientific">Flavobacterium suzhouense</name>
    <dbReference type="NCBI Taxonomy" id="1529638"/>
    <lineage>
        <taxon>Bacteria</taxon>
        <taxon>Pseudomonadati</taxon>
        <taxon>Bacteroidota</taxon>
        <taxon>Flavobacteriia</taxon>
        <taxon>Flavobacteriales</taxon>
        <taxon>Flavobacteriaceae</taxon>
        <taxon>Flavobacterium</taxon>
    </lineage>
</organism>
<reference evidence="3" key="1">
    <citation type="journal article" date="2019" name="Int. J. Syst. Evol. Microbiol.">
        <title>The Global Catalogue of Microorganisms (GCM) 10K type strain sequencing project: providing services to taxonomists for standard genome sequencing and annotation.</title>
        <authorList>
            <consortium name="The Broad Institute Genomics Platform"/>
            <consortium name="The Broad Institute Genome Sequencing Center for Infectious Disease"/>
            <person name="Wu L."/>
            <person name="Ma J."/>
        </authorList>
    </citation>
    <scope>NUCLEOTIDE SEQUENCE [LARGE SCALE GENOMIC DNA]</scope>
    <source>
        <strain evidence="3">KCTC 42107</strain>
    </source>
</reference>
<dbReference type="InterPro" id="IPR027843">
    <property type="entry name" value="DUF4440"/>
</dbReference>
<sequence length="128" mass="14447">MDIQQIQSLENRLIEAMKTSNVNELDILIADDLMFTSHTGQLFTKQDDLDAHASGNIEIFDIIPSEQKIRIEADVAIVSVLLEISGSFFGSTEVGFFRFTRIWKEHGDKLQIIAAHSTQAVREQVQLD</sequence>
<proteinExistence type="predicted"/>
<dbReference type="Proteomes" id="UP001597480">
    <property type="component" value="Unassembled WGS sequence"/>
</dbReference>
<feature type="domain" description="DUF4440" evidence="1">
    <location>
        <begin position="6"/>
        <end position="112"/>
    </location>
</feature>
<dbReference type="EMBL" id="JBHUMD010000027">
    <property type="protein sequence ID" value="MFD2603262.1"/>
    <property type="molecule type" value="Genomic_DNA"/>
</dbReference>